<evidence type="ECO:0000313" key="3">
    <source>
        <dbReference type="Proteomes" id="UP000078200"/>
    </source>
</evidence>
<evidence type="ECO:0000313" key="2">
    <source>
        <dbReference type="EnsemblMetazoa" id="GAUT037241-PA"/>
    </source>
</evidence>
<keyword evidence="1" id="KW-0812">Transmembrane</keyword>
<evidence type="ECO:0000256" key="1">
    <source>
        <dbReference type="SAM" id="Phobius"/>
    </source>
</evidence>
<feature type="transmembrane region" description="Helical" evidence="1">
    <location>
        <begin position="26"/>
        <end position="46"/>
    </location>
</feature>
<keyword evidence="1" id="KW-1133">Transmembrane helix</keyword>
<proteinExistence type="predicted"/>
<dbReference type="VEuPathDB" id="VectorBase:GAUT037241"/>
<dbReference type="AlphaFoldDB" id="A0A1A9VHA6"/>
<accession>A0A1A9VHA6</accession>
<name>A0A1A9VHA6_GLOAU</name>
<keyword evidence="3" id="KW-1185">Reference proteome</keyword>
<sequence>MFLFFTSFQIIDTLNIELSMRQMCSLGLITIFIGNIVDLIFVSLFVDKGETAMHNEGIVVFVKILQLSFGIVLSTIGGFETEFVTIGTNIRFVTKNLSMIIMIMMLVMFVMLGSSQSSGEKSSKDNDEFHFSYVFQVGQNVSVPRRKIGIKNSVEIEKKNFIPPMPTI</sequence>
<feature type="transmembrane region" description="Helical" evidence="1">
    <location>
        <begin position="58"/>
        <end position="77"/>
    </location>
</feature>
<dbReference type="EnsemblMetazoa" id="GAUT037241-RA">
    <property type="protein sequence ID" value="GAUT037241-PA"/>
    <property type="gene ID" value="GAUT037241"/>
</dbReference>
<protein>
    <submittedName>
        <fullName evidence="2">Uncharacterized protein</fullName>
    </submittedName>
</protein>
<organism evidence="2 3">
    <name type="scientific">Glossina austeni</name>
    <name type="common">Savannah tsetse fly</name>
    <dbReference type="NCBI Taxonomy" id="7395"/>
    <lineage>
        <taxon>Eukaryota</taxon>
        <taxon>Metazoa</taxon>
        <taxon>Ecdysozoa</taxon>
        <taxon>Arthropoda</taxon>
        <taxon>Hexapoda</taxon>
        <taxon>Insecta</taxon>
        <taxon>Pterygota</taxon>
        <taxon>Neoptera</taxon>
        <taxon>Endopterygota</taxon>
        <taxon>Diptera</taxon>
        <taxon>Brachycera</taxon>
        <taxon>Muscomorpha</taxon>
        <taxon>Hippoboscoidea</taxon>
        <taxon>Glossinidae</taxon>
        <taxon>Glossina</taxon>
    </lineage>
</organism>
<feature type="transmembrane region" description="Helical" evidence="1">
    <location>
        <begin position="97"/>
        <end position="114"/>
    </location>
</feature>
<dbReference type="Proteomes" id="UP000078200">
    <property type="component" value="Unassembled WGS sequence"/>
</dbReference>
<keyword evidence="1" id="KW-0472">Membrane</keyword>
<reference evidence="2" key="1">
    <citation type="submission" date="2020-05" db="UniProtKB">
        <authorList>
            <consortium name="EnsemblMetazoa"/>
        </authorList>
    </citation>
    <scope>IDENTIFICATION</scope>
    <source>
        <strain evidence="2">TTRI</strain>
    </source>
</reference>